<dbReference type="GeneID" id="13442394"/>
<feature type="transmembrane region" description="Helical" evidence="2">
    <location>
        <begin position="260"/>
        <end position="282"/>
    </location>
</feature>
<proteinExistence type="predicted"/>
<feature type="compositionally biased region" description="Polar residues" evidence="1">
    <location>
        <begin position="121"/>
        <end position="139"/>
    </location>
</feature>
<evidence type="ECO:0000256" key="2">
    <source>
        <dbReference type="SAM" id="Phobius"/>
    </source>
</evidence>
<dbReference type="RefSeq" id="XP_003884493.1">
    <property type="nucleotide sequence ID" value="XM_003884444.1"/>
</dbReference>
<reference evidence="4" key="4">
    <citation type="journal article" date="2015" name="PLoS ONE">
        <title>Comprehensive Evaluation of Toxoplasma gondii VEG and Neospora caninum LIV Genomes with Tachyzoite Stage Transcriptome and Proteome Defines Novel Transcript Features.</title>
        <authorList>
            <person name="Ramaprasad A."/>
            <person name="Mourier T."/>
            <person name="Naeem R."/>
            <person name="Malas T.B."/>
            <person name="Moussa E."/>
            <person name="Panigrahi A."/>
            <person name="Vermont S.J."/>
            <person name="Otto T.D."/>
            <person name="Wastling J."/>
            <person name="Pain A."/>
        </authorList>
    </citation>
    <scope>NUCLEOTIDE SEQUENCE</scope>
    <source>
        <strain evidence="4">Liverpool</strain>
    </source>
</reference>
<dbReference type="AlphaFoldDB" id="F0VK62"/>
<feature type="region of interest" description="Disordered" evidence="1">
    <location>
        <begin position="412"/>
        <end position="436"/>
    </location>
</feature>
<accession>F0VK62</accession>
<dbReference type="eggNOG" id="ENOG502QZN8">
    <property type="taxonomic scope" value="Eukaryota"/>
</dbReference>
<dbReference type="VEuPathDB" id="ToxoDB:NCLIV_048920"/>
<reference evidence="3" key="1">
    <citation type="submission" date="2011-02" db="EMBL/GenBank/DDBJ databases">
        <authorList>
            <person name="Aslett M."/>
        </authorList>
    </citation>
    <scope>NUCLEOTIDE SEQUENCE</scope>
    <source>
        <strain evidence="3">Liverpool</strain>
    </source>
</reference>
<protein>
    <recommendedName>
        <fullName evidence="6">Transmembrane protein</fullName>
    </recommendedName>
</protein>
<evidence type="ECO:0000313" key="3">
    <source>
        <dbReference type="EMBL" id="CBZ54463.1"/>
    </source>
</evidence>
<dbReference type="OMA" id="NLWGLMF"/>
<dbReference type="EMBL" id="LN714485">
    <property type="protein sequence ID" value="CEL69175.1"/>
    <property type="molecule type" value="Genomic_DNA"/>
</dbReference>
<gene>
    <name evidence="4" type="ORF">BN1204_048920</name>
    <name evidence="3" type="ORF">NCLIV_048920</name>
</gene>
<feature type="transmembrane region" description="Helical" evidence="2">
    <location>
        <begin position="368"/>
        <end position="386"/>
    </location>
</feature>
<name>F0VK62_NEOCL</name>
<keyword evidence="2" id="KW-0472">Membrane</keyword>
<feature type="compositionally biased region" description="Basic and acidic residues" evidence="1">
    <location>
        <begin position="101"/>
        <end position="110"/>
    </location>
</feature>
<dbReference type="OrthoDB" id="332264at2759"/>
<sequence length="450" mass="49660">MDCTPRPTVGPGAAPFGAEVRSRSCLWLRFSNIIFFLSVACSLTPFFFHARADEANKKPGRSPGPSGGRRTGARVPEAAPRRGNGENGAKPPQPETVDPLNRSEQERGDVRFAQGEGRANHTGNQGTKVGASGNRQVEQGQGAKAGGRVTTPSSDVGRGTGDPGRRDAKETASLVPQLTRKQEDEELETFEREMFDRIYAAELKALGKPKWTDDFYLDRGGPRREYLMHIRPPRPGLLRAVSLMTSVASLVLSLRMTRNLWGLMFGLSCLAASYGLSFLYGVHRGKGFEELAKQLEDGEWQQRTPKEKRNLEMTYFQNLLKGYRPRLQGSSFLAGLALLLLSPLAPFNRLIRSPNNIAFNVAAFLEERALVVIALIMMAVGAGRFLRSVSRRRRFDSESRRMFRTHFAANAKNRPSVPESDTGAGFGTEAHREENVEANVSHAVAYSKVP</sequence>
<feature type="region of interest" description="Disordered" evidence="1">
    <location>
        <begin position="55"/>
        <end position="186"/>
    </location>
</feature>
<feature type="transmembrane region" description="Helical" evidence="2">
    <location>
        <begin position="331"/>
        <end position="348"/>
    </location>
</feature>
<evidence type="ECO:0000256" key="1">
    <source>
        <dbReference type="SAM" id="MobiDB-lite"/>
    </source>
</evidence>
<keyword evidence="2" id="KW-1133">Transmembrane helix</keyword>
<keyword evidence="2" id="KW-0812">Transmembrane</keyword>
<feature type="transmembrane region" description="Helical" evidence="2">
    <location>
        <begin position="26"/>
        <end position="48"/>
    </location>
</feature>
<dbReference type="EMBL" id="FR823391">
    <property type="protein sequence ID" value="CBZ54463.1"/>
    <property type="molecule type" value="Genomic_DNA"/>
</dbReference>
<dbReference type="Proteomes" id="UP000007494">
    <property type="component" value="Chromosome X"/>
</dbReference>
<keyword evidence="5" id="KW-1185">Reference proteome</keyword>
<organism evidence="3 5">
    <name type="scientific">Neospora caninum (strain Liverpool)</name>
    <dbReference type="NCBI Taxonomy" id="572307"/>
    <lineage>
        <taxon>Eukaryota</taxon>
        <taxon>Sar</taxon>
        <taxon>Alveolata</taxon>
        <taxon>Apicomplexa</taxon>
        <taxon>Conoidasida</taxon>
        <taxon>Coccidia</taxon>
        <taxon>Eucoccidiorida</taxon>
        <taxon>Eimeriorina</taxon>
        <taxon>Sarcocystidae</taxon>
        <taxon>Neospora</taxon>
    </lineage>
</organism>
<evidence type="ECO:0000313" key="4">
    <source>
        <dbReference type="EMBL" id="CEL69175.1"/>
    </source>
</evidence>
<evidence type="ECO:0000313" key="5">
    <source>
        <dbReference type="Proteomes" id="UP000007494"/>
    </source>
</evidence>
<dbReference type="InParanoid" id="F0VK62"/>
<evidence type="ECO:0008006" key="6">
    <source>
        <dbReference type="Google" id="ProtNLM"/>
    </source>
</evidence>
<reference evidence="3" key="2">
    <citation type="submission" date="2011-03" db="EMBL/GenBank/DDBJ databases">
        <title>Comparative genomics and transcriptomics of Neospora caninum and Toxoplasma gondii.</title>
        <authorList>
            <person name="Reid A.J."/>
            <person name="Sohal A."/>
            <person name="Harris D."/>
            <person name="Quail M."/>
            <person name="Sanders M."/>
            <person name="Berriman M."/>
            <person name="Wastling J.M."/>
            <person name="Pain A."/>
        </authorList>
    </citation>
    <scope>NUCLEOTIDE SEQUENCE</scope>
    <source>
        <strain evidence="3">Liverpool</strain>
    </source>
</reference>
<reference evidence="5" key="3">
    <citation type="journal article" date="2012" name="PLoS Pathog.">
        <title>Comparative genomics of the apicomplexan parasites Toxoplasma gondii and Neospora caninum: Coccidia differing in host range and transmission strategy.</title>
        <authorList>
            <person name="Reid A.J."/>
            <person name="Vermont S.J."/>
            <person name="Cotton J.A."/>
            <person name="Harris D."/>
            <person name="Hill-Cawthorne G.A."/>
            <person name="Konen-Waisman S."/>
            <person name="Latham S.M."/>
            <person name="Mourier T."/>
            <person name="Norton R."/>
            <person name="Quail M.A."/>
            <person name="Sanders M."/>
            <person name="Shanmugam D."/>
            <person name="Sohal A."/>
            <person name="Wasmuth J.D."/>
            <person name="Brunk B."/>
            <person name="Grigg M.E."/>
            <person name="Howard J.C."/>
            <person name="Parkinson J."/>
            <person name="Roos D.S."/>
            <person name="Trees A.J."/>
            <person name="Berriman M."/>
            <person name="Pain A."/>
            <person name="Wastling J.M."/>
        </authorList>
    </citation>
    <scope>NUCLEOTIDE SEQUENCE [LARGE SCALE GENOMIC DNA]</scope>
    <source>
        <strain evidence="5">Liverpool</strain>
    </source>
</reference>